<dbReference type="EMBL" id="CP011117">
    <property type="protein sequence ID" value="AKA85424.1"/>
    <property type="molecule type" value="Genomic_DNA"/>
</dbReference>
<organism evidence="1 2">
    <name type="scientific">Pseudomonas synxantha</name>
    <dbReference type="NCBI Taxonomy" id="47883"/>
    <lineage>
        <taxon>Bacteria</taxon>
        <taxon>Pseudomonadati</taxon>
        <taxon>Pseudomonadota</taxon>
        <taxon>Gammaproteobacteria</taxon>
        <taxon>Pseudomonadales</taxon>
        <taxon>Pseudomonadaceae</taxon>
        <taxon>Pseudomonas</taxon>
    </lineage>
</organism>
<dbReference type="KEGG" id="pfb:VO64_4878"/>
<proteinExistence type="predicted"/>
<accession>A0AAU8TUL7</accession>
<protein>
    <recommendedName>
        <fullName evidence="3">Threonine synthase</fullName>
    </recommendedName>
</protein>
<gene>
    <name evidence="1" type="ORF">VO64_4878</name>
</gene>
<dbReference type="Proteomes" id="UP000033099">
    <property type="component" value="Chromosome"/>
</dbReference>
<evidence type="ECO:0008006" key="3">
    <source>
        <dbReference type="Google" id="ProtNLM"/>
    </source>
</evidence>
<reference evidence="1 2" key="1">
    <citation type="journal article" date="2015" name="Genome Announc.">
        <title>Complete Genome Sequence of Biocontrol Strain Pseudomonas fluorescens LBUM223.</title>
        <authorList>
            <person name="Roquigny R."/>
            <person name="Arseneault T."/>
            <person name="Gadkar V.J."/>
            <person name="Novinscak A."/>
            <person name="Joly D.L."/>
            <person name="Filion M."/>
        </authorList>
    </citation>
    <scope>NUCLEOTIDE SEQUENCE [LARGE SCALE GENOMIC DNA]</scope>
    <source>
        <strain evidence="1 2">LBUM223</strain>
    </source>
</reference>
<evidence type="ECO:0000313" key="2">
    <source>
        <dbReference type="Proteomes" id="UP000033099"/>
    </source>
</evidence>
<name>A0AAU8TUL7_9PSED</name>
<dbReference type="AlphaFoldDB" id="A0AAU8TUL7"/>
<evidence type="ECO:0000313" key="1">
    <source>
        <dbReference type="EMBL" id="AKA85424.1"/>
    </source>
</evidence>
<sequence>MRLTAHHVCATRNKGLYLRPTIGKISIMPNELCAGGRAPTRFPSLVDRLRTARPV</sequence>